<dbReference type="Proteomes" id="UP000239239">
    <property type="component" value="Unassembled WGS sequence"/>
</dbReference>
<reference evidence="2 3" key="1">
    <citation type="submission" date="2018-02" db="EMBL/GenBank/DDBJ databases">
        <title>Draft genome sequences of four Legionella pneumophila clinical strains isolated in Ontario.</title>
        <authorList>
            <person name="Fortuna A."/>
            <person name="Ramnarine R."/>
            <person name="Li A."/>
            <person name="Frantz C."/>
            <person name="Mallo G."/>
        </authorList>
    </citation>
    <scope>NUCLEOTIDE SEQUENCE [LARGE SCALE GENOMIC DNA]</scope>
    <source>
        <strain evidence="2 3">LG61</strain>
    </source>
</reference>
<dbReference type="SUPFAM" id="SSF141868">
    <property type="entry name" value="EAL domain-like"/>
    <property type="match status" value="1"/>
</dbReference>
<dbReference type="InterPro" id="IPR000160">
    <property type="entry name" value="GGDEF_dom"/>
</dbReference>
<gene>
    <name evidence="2" type="ORF">C3928_06795</name>
</gene>
<organism evidence="2 3">
    <name type="scientific">Legionella pneumophila</name>
    <dbReference type="NCBI Taxonomy" id="446"/>
    <lineage>
        <taxon>Bacteria</taxon>
        <taxon>Pseudomonadati</taxon>
        <taxon>Pseudomonadota</taxon>
        <taxon>Gammaproteobacteria</taxon>
        <taxon>Legionellales</taxon>
        <taxon>Legionellaceae</taxon>
        <taxon>Legionella</taxon>
    </lineage>
</organism>
<dbReference type="Pfam" id="PF00990">
    <property type="entry name" value="GGDEF"/>
    <property type="match status" value="1"/>
</dbReference>
<evidence type="ECO:0000256" key="1">
    <source>
        <dbReference type="ARBA" id="ARBA00001946"/>
    </source>
</evidence>
<dbReference type="SMART" id="SM00091">
    <property type="entry name" value="PAS"/>
    <property type="match status" value="1"/>
</dbReference>
<dbReference type="Gene3D" id="3.30.70.270">
    <property type="match status" value="1"/>
</dbReference>
<dbReference type="CDD" id="cd01948">
    <property type="entry name" value="EAL"/>
    <property type="match status" value="1"/>
</dbReference>
<dbReference type="InterPro" id="IPR043128">
    <property type="entry name" value="Rev_trsase/Diguanyl_cyclase"/>
</dbReference>
<dbReference type="FunFam" id="3.30.70.270:FF:000001">
    <property type="entry name" value="Diguanylate cyclase domain protein"/>
    <property type="match status" value="1"/>
</dbReference>
<evidence type="ECO:0000313" key="3">
    <source>
        <dbReference type="Proteomes" id="UP000239239"/>
    </source>
</evidence>
<dbReference type="SUPFAM" id="SSF55073">
    <property type="entry name" value="Nucleotide cyclase"/>
    <property type="match status" value="1"/>
</dbReference>
<accession>A0A2S6EZ53</accession>
<dbReference type="AlphaFoldDB" id="A0A2S6EZ53"/>
<dbReference type="InterPro" id="IPR052155">
    <property type="entry name" value="Biofilm_reg_signaling"/>
</dbReference>
<dbReference type="InterPro" id="IPR000014">
    <property type="entry name" value="PAS"/>
</dbReference>
<dbReference type="SUPFAM" id="SSF55785">
    <property type="entry name" value="PYP-like sensor domain (PAS domain)"/>
    <property type="match status" value="1"/>
</dbReference>
<protein>
    <submittedName>
        <fullName evidence="2">GGDEF domain-containing protein</fullName>
    </submittedName>
</protein>
<dbReference type="InterPro" id="IPR029787">
    <property type="entry name" value="Nucleotide_cyclase"/>
</dbReference>
<name>A0A2S6EZ53_LEGPN</name>
<dbReference type="Pfam" id="PF00563">
    <property type="entry name" value="EAL"/>
    <property type="match status" value="1"/>
</dbReference>
<dbReference type="OrthoDB" id="9804951at2"/>
<dbReference type="PROSITE" id="PS50112">
    <property type="entry name" value="PAS"/>
    <property type="match status" value="1"/>
</dbReference>
<sequence>MINIIQSRNKKNHTTSYKLKSEIEKEQVKLLFEQVTMAISGEALAVTILPIALWSVTNHGLLIFWMIFTYVFSDLYKGMLLFYYNKQPILFSTKKWLFLFNLGVVSSGLAWGFASSIMIATSSTLHQIFVVFLITGVTAAANSLYSPVRLSYFLFLITSFAPFTLWLFAQGQVYLLLGFCAIIYMGIMLFISYYSNKVLVNTLKMRFKISNLNSTKNILEKKVTDRTKELEKILALTKSTLESTADGILVVDLKGNIEYCNQQFLKMWGIPPGFVDSHNDSETIQYVLNQLKNPENFINQIKELYNNLNQESFDELHFKDGKIFERYSQPHWLDNKIIGRVWSFRDVTLRTRLAYQANHDFLTGLPNRTALYDRLDHAINYCKRLNTTLSVLFLDIDNFKLINDSLGHDAGDILLYEFSMRLKGCIRHSDTVARFGGDEFVLLLMTTEPKDVVLVAQNILKSVAQPIKLPTQEVIVTTSIGISLFPKDGLDANTLLKNSDTAMYLAKKEGRNNFQFYNNSINQQSLKRLELQTQIHNALKNNEFFILYQPIYNLRSGELVGAEALIRWGHPAIGLLTPDEFIPIAEETGVISQVGEWVLRHACIQNKTWQLMGLPHISISVNVSWRQFKNGNFIEIAESVLKESRLDPQYLEIEFTESTMMQKSTPIDSTLIKISKLGIKMAIDDFGTGYSNLSYLKTFPVNKLKIDRSFIQNCTTNPNDASIVEAIIAMAHSLELKVLAEGVDTIDKAFFMHQHGCDEVQGFLYGLPVKADKFVKLMQKTKIHHSKFINKT</sequence>
<dbReference type="InterPro" id="IPR035965">
    <property type="entry name" value="PAS-like_dom_sf"/>
</dbReference>
<dbReference type="Pfam" id="PF12860">
    <property type="entry name" value="PAS_7"/>
    <property type="match status" value="1"/>
</dbReference>
<dbReference type="InterPro" id="IPR001633">
    <property type="entry name" value="EAL_dom"/>
</dbReference>
<dbReference type="PANTHER" id="PTHR44757:SF2">
    <property type="entry name" value="BIOFILM ARCHITECTURE MAINTENANCE PROTEIN MBAA"/>
    <property type="match status" value="1"/>
</dbReference>
<dbReference type="NCBIfam" id="TIGR00254">
    <property type="entry name" value="GGDEF"/>
    <property type="match status" value="1"/>
</dbReference>
<dbReference type="RefSeq" id="WP_027226870.1">
    <property type="nucleotide sequence ID" value="NZ_CP017601.1"/>
</dbReference>
<evidence type="ECO:0000313" key="2">
    <source>
        <dbReference type="EMBL" id="PPK30467.1"/>
    </source>
</evidence>
<dbReference type="Gene3D" id="3.20.20.450">
    <property type="entry name" value="EAL domain"/>
    <property type="match status" value="1"/>
</dbReference>
<dbReference type="Gene3D" id="3.30.450.20">
    <property type="entry name" value="PAS domain"/>
    <property type="match status" value="1"/>
</dbReference>
<dbReference type="InterPro" id="IPR035919">
    <property type="entry name" value="EAL_sf"/>
</dbReference>
<dbReference type="SMART" id="SM00052">
    <property type="entry name" value="EAL"/>
    <property type="match status" value="1"/>
</dbReference>
<comment type="cofactor">
    <cofactor evidence="1">
        <name>Mg(2+)</name>
        <dbReference type="ChEBI" id="CHEBI:18420"/>
    </cofactor>
</comment>
<dbReference type="EMBL" id="PQWY01000011">
    <property type="protein sequence ID" value="PPK30467.1"/>
    <property type="molecule type" value="Genomic_DNA"/>
</dbReference>
<dbReference type="CDD" id="cd00130">
    <property type="entry name" value="PAS"/>
    <property type="match status" value="1"/>
</dbReference>
<dbReference type="GO" id="GO:0003824">
    <property type="term" value="F:catalytic activity"/>
    <property type="evidence" value="ECO:0007669"/>
    <property type="project" value="UniProtKB-ARBA"/>
</dbReference>
<dbReference type="SMART" id="SM00267">
    <property type="entry name" value="GGDEF"/>
    <property type="match status" value="1"/>
</dbReference>
<dbReference type="PROSITE" id="PS50883">
    <property type="entry name" value="EAL"/>
    <property type="match status" value="1"/>
</dbReference>
<proteinExistence type="predicted"/>
<dbReference type="CDD" id="cd01949">
    <property type="entry name" value="GGDEF"/>
    <property type="match status" value="1"/>
</dbReference>
<dbReference type="PANTHER" id="PTHR44757">
    <property type="entry name" value="DIGUANYLATE CYCLASE DGCP"/>
    <property type="match status" value="1"/>
</dbReference>
<dbReference type="PROSITE" id="PS50887">
    <property type="entry name" value="GGDEF"/>
    <property type="match status" value="1"/>
</dbReference>
<comment type="caution">
    <text evidence="2">The sequence shown here is derived from an EMBL/GenBank/DDBJ whole genome shotgun (WGS) entry which is preliminary data.</text>
</comment>